<reference evidence="4" key="4">
    <citation type="journal article" date="2018" name="Nat. Plants">
        <title>Whole-genome landscape of Medicago truncatula symbiotic genes.</title>
        <authorList>
            <person name="Pecrix Y."/>
            <person name="Gamas P."/>
            <person name="Carrere S."/>
        </authorList>
    </citation>
    <scope>NUCLEOTIDE SEQUENCE</scope>
    <source>
        <tissue evidence="4">Leaves</tissue>
    </source>
</reference>
<dbReference type="PANTHER" id="PTHR31589:SF2">
    <property type="entry name" value="ASLB (DUF239)-RELATED"/>
    <property type="match status" value="1"/>
</dbReference>
<dbReference type="STRING" id="3880.G7J716"/>
<dbReference type="InterPro" id="IPR025521">
    <property type="entry name" value="Neprosin_propep"/>
</dbReference>
<dbReference type="PANTHER" id="PTHR31589">
    <property type="entry name" value="PROTEIN, PUTATIVE (DUF239)-RELATED-RELATED"/>
    <property type="match status" value="1"/>
</dbReference>
<keyword evidence="1" id="KW-0812">Transmembrane</keyword>
<dbReference type="OMA" id="HAGEPEC"/>
<evidence type="ECO:0000313" key="5">
    <source>
        <dbReference type="EnsemblPlants" id="AES73360"/>
    </source>
</evidence>
<dbReference type="Gramene" id="rna19002">
    <property type="protein sequence ID" value="RHN70423.1"/>
    <property type="gene ID" value="gene19002"/>
</dbReference>
<reference evidence="3 6" key="2">
    <citation type="journal article" date="2014" name="BMC Genomics">
        <title>An improved genome release (version Mt4.0) for the model legume Medicago truncatula.</title>
        <authorList>
            <person name="Tang H."/>
            <person name="Krishnakumar V."/>
            <person name="Bidwell S."/>
            <person name="Rosen B."/>
            <person name="Chan A."/>
            <person name="Zhou S."/>
            <person name="Gentzbittel L."/>
            <person name="Childs K.L."/>
            <person name="Yandell M."/>
            <person name="Gundlach H."/>
            <person name="Mayer K.F."/>
            <person name="Schwartz D.C."/>
            <person name="Town C.D."/>
        </authorList>
    </citation>
    <scope>GENOME REANNOTATION</scope>
    <source>
        <strain evidence="5 6">cv. Jemalong A17</strain>
    </source>
</reference>
<dbReference type="Proteomes" id="UP000002051">
    <property type="component" value="Chromosome 3"/>
</dbReference>
<keyword evidence="6" id="KW-1185">Reference proteome</keyword>
<keyword evidence="1" id="KW-0472">Membrane</keyword>
<dbReference type="OrthoDB" id="1858978at2759"/>
<dbReference type="PROSITE" id="PS52045">
    <property type="entry name" value="NEPROSIN_PEP_CD"/>
    <property type="match status" value="1"/>
</dbReference>
<keyword evidence="1" id="KW-1133">Transmembrane helix</keyword>
<name>G7J716_MEDTR</name>
<dbReference type="Pfam" id="PF03080">
    <property type="entry name" value="Neprosin"/>
    <property type="match status" value="1"/>
</dbReference>
<dbReference type="HOGENOM" id="CLU_030538_1_1_1"/>
<reference evidence="3 6" key="1">
    <citation type="journal article" date="2011" name="Nature">
        <title>The Medicago genome provides insight into the evolution of rhizobial symbioses.</title>
        <authorList>
            <person name="Young N.D."/>
            <person name="Debelle F."/>
            <person name="Oldroyd G.E."/>
            <person name="Geurts R."/>
            <person name="Cannon S.B."/>
            <person name="Udvardi M.K."/>
            <person name="Benedito V.A."/>
            <person name="Mayer K.F."/>
            <person name="Gouzy J."/>
            <person name="Schoof H."/>
            <person name="Van de Peer Y."/>
            <person name="Proost S."/>
            <person name="Cook D.R."/>
            <person name="Meyers B.C."/>
            <person name="Spannagl M."/>
            <person name="Cheung F."/>
            <person name="De Mita S."/>
            <person name="Krishnakumar V."/>
            <person name="Gundlach H."/>
            <person name="Zhou S."/>
            <person name="Mudge J."/>
            <person name="Bharti A.K."/>
            <person name="Murray J.D."/>
            <person name="Naoumkina M.A."/>
            <person name="Rosen B."/>
            <person name="Silverstein K.A."/>
            <person name="Tang H."/>
            <person name="Rombauts S."/>
            <person name="Zhao P.X."/>
            <person name="Zhou P."/>
            <person name="Barbe V."/>
            <person name="Bardou P."/>
            <person name="Bechner M."/>
            <person name="Bellec A."/>
            <person name="Berger A."/>
            <person name="Berges H."/>
            <person name="Bidwell S."/>
            <person name="Bisseling T."/>
            <person name="Choisne N."/>
            <person name="Couloux A."/>
            <person name="Denny R."/>
            <person name="Deshpande S."/>
            <person name="Dai X."/>
            <person name="Doyle J.J."/>
            <person name="Dudez A.M."/>
            <person name="Farmer A.D."/>
            <person name="Fouteau S."/>
            <person name="Franken C."/>
            <person name="Gibelin C."/>
            <person name="Gish J."/>
            <person name="Goldstein S."/>
            <person name="Gonzalez A.J."/>
            <person name="Green P.J."/>
            <person name="Hallab A."/>
            <person name="Hartog M."/>
            <person name="Hua A."/>
            <person name="Humphray S.J."/>
            <person name="Jeong D.H."/>
            <person name="Jing Y."/>
            <person name="Jocker A."/>
            <person name="Kenton S.M."/>
            <person name="Kim D.J."/>
            <person name="Klee K."/>
            <person name="Lai H."/>
            <person name="Lang C."/>
            <person name="Lin S."/>
            <person name="Macmil S.L."/>
            <person name="Magdelenat G."/>
            <person name="Matthews L."/>
            <person name="McCorrison J."/>
            <person name="Monaghan E.L."/>
            <person name="Mun J.H."/>
            <person name="Najar F.Z."/>
            <person name="Nicholson C."/>
            <person name="Noirot C."/>
            <person name="O'Bleness M."/>
            <person name="Paule C.R."/>
            <person name="Poulain J."/>
            <person name="Prion F."/>
            <person name="Qin B."/>
            <person name="Qu C."/>
            <person name="Retzel E.F."/>
            <person name="Riddle C."/>
            <person name="Sallet E."/>
            <person name="Samain S."/>
            <person name="Samson N."/>
            <person name="Sanders I."/>
            <person name="Saurat O."/>
            <person name="Scarpelli C."/>
            <person name="Schiex T."/>
            <person name="Segurens B."/>
            <person name="Severin A.J."/>
            <person name="Sherrier D.J."/>
            <person name="Shi R."/>
            <person name="Sims S."/>
            <person name="Singer S.R."/>
            <person name="Sinharoy S."/>
            <person name="Sterck L."/>
            <person name="Viollet A."/>
            <person name="Wang B.B."/>
            <person name="Wang K."/>
            <person name="Wang M."/>
            <person name="Wang X."/>
            <person name="Warfsmann J."/>
            <person name="Weissenbach J."/>
            <person name="White D.D."/>
            <person name="White J.D."/>
            <person name="Wiley G.B."/>
            <person name="Wincker P."/>
            <person name="Xing Y."/>
            <person name="Yang L."/>
            <person name="Yao Z."/>
            <person name="Ying F."/>
            <person name="Zhai J."/>
            <person name="Zhou L."/>
            <person name="Zuber A."/>
            <person name="Denarie J."/>
            <person name="Dixon R.A."/>
            <person name="May G.D."/>
            <person name="Schwartz D.C."/>
            <person name="Rogers J."/>
            <person name="Quetier F."/>
            <person name="Town C.D."/>
            <person name="Roe B.A."/>
        </authorList>
    </citation>
    <scope>NUCLEOTIDE SEQUENCE [LARGE SCALE GENOMIC DNA]</scope>
    <source>
        <strain evidence="3">A17</strain>
        <strain evidence="5 6">cv. Jemalong A17</strain>
    </source>
</reference>
<dbReference type="Gene3D" id="3.90.1320.10">
    <property type="entry name" value="Outer-capsid protein sigma 3, large lobe"/>
    <property type="match status" value="1"/>
</dbReference>
<dbReference type="InterPro" id="IPR004314">
    <property type="entry name" value="Neprosin"/>
</dbReference>
<dbReference type="PaxDb" id="3880-AES73360"/>
<dbReference type="InterPro" id="IPR053168">
    <property type="entry name" value="Glutamic_endopeptidase"/>
</dbReference>
<accession>G7J716</accession>
<sequence length="435" mass="49084">MSASQKKRSRYQQVGMGKYKVPILLLCVFFNLCTILELKVDARTYSPLEREIEAKLKLLNKPAVKSIRSEDGDIIDCVSIYNQPSLDHPALKNHSIRMVPDFLLESQSSSTGVTSNSSSDVFQTWTKSGSCPEETVPIRRIRKEDLLRAVSLDRFGQKPLELFVNSTYNTNLNFHNLDGFVNLKNRADALLMAYAFNFIGAQANINVWNPKVEKPEDFTTAQMWLKATNGDNLESVEAGWTVNPKLYGDHKTRFFVYWTKDTYKSTGCFDLTCKGFVQTNKDVALGAILAPISIPFGQQYEINVGIFQDNNQNWWLKIKNNIPVGYWPAELFGNLKHSATTVQWGGQVFSYAVKTKPPHTGTQMGSGEEAYNKYKHACYMGAVRIKDYSQALKYPQFVTTHAGEPECYSALNIAPYGKDPVFFFGGAGRQPRYCP</sequence>
<feature type="domain" description="Neprosin PEP catalytic" evidence="2">
    <location>
        <begin position="180"/>
        <end position="435"/>
    </location>
</feature>
<evidence type="ECO:0000256" key="1">
    <source>
        <dbReference type="SAM" id="Phobius"/>
    </source>
</evidence>
<dbReference type="EnsemblPlants" id="AES73360">
    <property type="protein sequence ID" value="AES73360"/>
    <property type="gene ID" value="MTR_3g103980"/>
</dbReference>
<protein>
    <submittedName>
        <fullName evidence="3">Carboxyl-terminal peptidase</fullName>
    </submittedName>
    <submittedName>
        <fullName evidence="4">Putative neprosin</fullName>
    </submittedName>
</protein>
<dbReference type="EMBL" id="CM001219">
    <property type="protein sequence ID" value="AES73360.1"/>
    <property type="molecule type" value="Genomic_DNA"/>
</dbReference>
<evidence type="ECO:0000313" key="4">
    <source>
        <dbReference type="EMBL" id="RHN70423.1"/>
    </source>
</evidence>
<proteinExistence type="predicted"/>
<evidence type="ECO:0000313" key="3">
    <source>
        <dbReference type="EMBL" id="AES73360.1"/>
    </source>
</evidence>
<dbReference type="Pfam" id="PF14365">
    <property type="entry name" value="Neprosin_AP"/>
    <property type="match status" value="1"/>
</dbReference>
<dbReference type="Proteomes" id="UP000265566">
    <property type="component" value="Chromosome 3"/>
</dbReference>
<feature type="transmembrane region" description="Helical" evidence="1">
    <location>
        <begin position="21"/>
        <end position="40"/>
    </location>
</feature>
<reference evidence="5" key="3">
    <citation type="submission" date="2015-04" db="UniProtKB">
        <authorList>
            <consortium name="EnsemblPlants"/>
        </authorList>
    </citation>
    <scope>IDENTIFICATION</scope>
    <source>
        <strain evidence="5">cv. Jemalong A17</strain>
    </source>
</reference>
<organism evidence="3 6">
    <name type="scientific">Medicago truncatula</name>
    <name type="common">Barrel medic</name>
    <name type="synonym">Medicago tribuloides</name>
    <dbReference type="NCBI Taxonomy" id="3880"/>
    <lineage>
        <taxon>Eukaryota</taxon>
        <taxon>Viridiplantae</taxon>
        <taxon>Streptophyta</taxon>
        <taxon>Embryophyta</taxon>
        <taxon>Tracheophyta</taxon>
        <taxon>Spermatophyta</taxon>
        <taxon>Magnoliopsida</taxon>
        <taxon>eudicotyledons</taxon>
        <taxon>Gunneridae</taxon>
        <taxon>Pentapetalae</taxon>
        <taxon>rosids</taxon>
        <taxon>fabids</taxon>
        <taxon>Fabales</taxon>
        <taxon>Fabaceae</taxon>
        <taxon>Papilionoideae</taxon>
        <taxon>50 kb inversion clade</taxon>
        <taxon>NPAAA clade</taxon>
        <taxon>Hologalegina</taxon>
        <taxon>IRL clade</taxon>
        <taxon>Trifolieae</taxon>
        <taxon>Medicago</taxon>
    </lineage>
</organism>
<gene>
    <name evidence="3" type="ordered locus">MTR_3g103980</name>
    <name evidence="4" type="ORF">MtrunA17_Chr3g0135371</name>
</gene>
<dbReference type="eggNOG" id="ENOG502QRGN">
    <property type="taxonomic scope" value="Eukaryota"/>
</dbReference>
<dbReference type="AlphaFoldDB" id="G7J716"/>
<evidence type="ECO:0000259" key="2">
    <source>
        <dbReference type="PROSITE" id="PS52045"/>
    </source>
</evidence>
<dbReference type="EMBL" id="PSQE01000003">
    <property type="protein sequence ID" value="RHN70423.1"/>
    <property type="molecule type" value="Genomic_DNA"/>
</dbReference>
<evidence type="ECO:0000313" key="6">
    <source>
        <dbReference type="Proteomes" id="UP000002051"/>
    </source>
</evidence>